<dbReference type="EMBL" id="CP036525">
    <property type="protein sequence ID" value="QDT07090.1"/>
    <property type="molecule type" value="Genomic_DNA"/>
</dbReference>
<dbReference type="GO" id="GO:0046872">
    <property type="term" value="F:metal ion binding"/>
    <property type="evidence" value="ECO:0007669"/>
    <property type="project" value="InterPro"/>
</dbReference>
<dbReference type="GO" id="GO:0003677">
    <property type="term" value="F:DNA binding"/>
    <property type="evidence" value="ECO:0007669"/>
    <property type="project" value="InterPro"/>
</dbReference>
<keyword evidence="3" id="KW-1185">Reference proteome</keyword>
<dbReference type="GO" id="GO:0045892">
    <property type="term" value="P:negative regulation of DNA-templated transcription"/>
    <property type="evidence" value="ECO:0007669"/>
    <property type="project" value="UniProtKB-ARBA"/>
</dbReference>
<dbReference type="CDD" id="cd10148">
    <property type="entry name" value="CsoR-like_DUF156"/>
    <property type="match status" value="1"/>
</dbReference>
<dbReference type="PANTHER" id="PTHR33677">
    <property type="entry name" value="TRANSCRIPTIONAL REPRESSOR FRMR-RELATED"/>
    <property type="match status" value="1"/>
</dbReference>
<dbReference type="Gene3D" id="1.20.58.1000">
    <property type="entry name" value="Metal-sensitive repressor, helix protomer"/>
    <property type="match status" value="1"/>
</dbReference>
<name>A0A517NIX7_9BACT</name>
<dbReference type="InterPro" id="IPR038390">
    <property type="entry name" value="Metal_Tscrpt_repr_sf"/>
</dbReference>
<sequence>MGESIAVFDRHLTVGCRVIGIPATMGRLLNALGSWDLLCWNEMRSDDEKKKLNNRLRRVVGQVEAVGRMIDNDDYCVDILMQLSAATGALNKVGQIVLEQHLKTCVSDAIQSGDASDRDEKLSELIRVFRKYAGVID</sequence>
<dbReference type="InterPro" id="IPR003735">
    <property type="entry name" value="Metal_Tscrpt_repr"/>
</dbReference>
<accession>A0A517NIX7</accession>
<reference evidence="2 3" key="1">
    <citation type="submission" date="2019-02" db="EMBL/GenBank/DDBJ databases">
        <title>Deep-cultivation of Planctomycetes and their phenomic and genomic characterization uncovers novel biology.</title>
        <authorList>
            <person name="Wiegand S."/>
            <person name="Jogler M."/>
            <person name="Boedeker C."/>
            <person name="Pinto D."/>
            <person name="Vollmers J."/>
            <person name="Rivas-Marin E."/>
            <person name="Kohn T."/>
            <person name="Peeters S.H."/>
            <person name="Heuer A."/>
            <person name="Rast P."/>
            <person name="Oberbeckmann S."/>
            <person name="Bunk B."/>
            <person name="Jeske O."/>
            <person name="Meyerdierks A."/>
            <person name="Storesund J.E."/>
            <person name="Kallscheuer N."/>
            <person name="Luecker S."/>
            <person name="Lage O.M."/>
            <person name="Pohl T."/>
            <person name="Merkel B.J."/>
            <person name="Hornburger P."/>
            <person name="Mueller R.-W."/>
            <person name="Bruemmer F."/>
            <person name="Labrenz M."/>
            <person name="Spormann A.M."/>
            <person name="Op den Camp H."/>
            <person name="Overmann J."/>
            <person name="Amann R."/>
            <person name="Jetten M.S.M."/>
            <person name="Mascher T."/>
            <person name="Medema M.H."/>
            <person name="Devos D.P."/>
            <person name="Kaster A.-K."/>
            <person name="Ovreas L."/>
            <person name="Rohde M."/>
            <person name="Galperin M.Y."/>
            <person name="Jogler C."/>
        </authorList>
    </citation>
    <scope>NUCLEOTIDE SEQUENCE [LARGE SCALE GENOMIC DNA]</scope>
    <source>
        <strain evidence="2 3">K22_7</strain>
    </source>
</reference>
<organism evidence="2 3">
    <name type="scientific">Rubripirellula lacrimiformis</name>
    <dbReference type="NCBI Taxonomy" id="1930273"/>
    <lineage>
        <taxon>Bacteria</taxon>
        <taxon>Pseudomonadati</taxon>
        <taxon>Planctomycetota</taxon>
        <taxon>Planctomycetia</taxon>
        <taxon>Pirellulales</taxon>
        <taxon>Pirellulaceae</taxon>
        <taxon>Rubripirellula</taxon>
    </lineage>
</organism>
<gene>
    <name evidence="2" type="primary">csoR_2</name>
    <name evidence="2" type="ORF">K227x_55150</name>
</gene>
<proteinExistence type="inferred from homology"/>
<evidence type="ECO:0000313" key="2">
    <source>
        <dbReference type="EMBL" id="QDT07090.1"/>
    </source>
</evidence>
<evidence type="ECO:0000256" key="1">
    <source>
        <dbReference type="ARBA" id="ARBA00005260"/>
    </source>
</evidence>
<dbReference type="Pfam" id="PF02583">
    <property type="entry name" value="Trns_repr_metal"/>
    <property type="match status" value="1"/>
</dbReference>
<evidence type="ECO:0000313" key="3">
    <source>
        <dbReference type="Proteomes" id="UP000318538"/>
    </source>
</evidence>
<dbReference type="KEGG" id="rlc:K227x_55150"/>
<comment type="similarity">
    <text evidence="1">Belongs to the FrmR/RcnR family.</text>
</comment>
<dbReference type="AlphaFoldDB" id="A0A517NIX7"/>
<protein>
    <submittedName>
        <fullName evidence="2">Copper-sensing transcriptional repressor CsoR</fullName>
    </submittedName>
</protein>
<dbReference type="Proteomes" id="UP000318538">
    <property type="component" value="Chromosome"/>
</dbReference>